<comment type="caution">
    <text evidence="3">The sequence shown here is derived from an EMBL/GenBank/DDBJ whole genome shotgun (WGS) entry which is preliminary data.</text>
</comment>
<evidence type="ECO:0000313" key="3">
    <source>
        <dbReference type="EMBL" id="KAK3262573.1"/>
    </source>
</evidence>
<feature type="transmembrane region" description="Helical" evidence="2">
    <location>
        <begin position="43"/>
        <end position="65"/>
    </location>
</feature>
<feature type="region of interest" description="Disordered" evidence="1">
    <location>
        <begin position="215"/>
        <end position="239"/>
    </location>
</feature>
<protein>
    <submittedName>
        <fullName evidence="3">Uncharacterized protein</fullName>
    </submittedName>
</protein>
<reference evidence="3 4" key="1">
    <citation type="journal article" date="2015" name="Genome Biol. Evol.">
        <title>Comparative Genomics of a Bacterivorous Green Alga Reveals Evolutionary Causalities and Consequences of Phago-Mixotrophic Mode of Nutrition.</title>
        <authorList>
            <person name="Burns J.A."/>
            <person name="Paasch A."/>
            <person name="Narechania A."/>
            <person name="Kim E."/>
        </authorList>
    </citation>
    <scope>NUCLEOTIDE SEQUENCE [LARGE SCALE GENOMIC DNA]</scope>
    <source>
        <strain evidence="3 4">PLY_AMNH</strain>
    </source>
</reference>
<keyword evidence="4" id="KW-1185">Reference proteome</keyword>
<dbReference type="EMBL" id="LGRX02016100">
    <property type="protein sequence ID" value="KAK3262573.1"/>
    <property type="molecule type" value="Genomic_DNA"/>
</dbReference>
<name>A0AAE0FMZ6_9CHLO</name>
<accession>A0AAE0FMZ6</accession>
<feature type="region of interest" description="Disordered" evidence="1">
    <location>
        <begin position="1"/>
        <end position="24"/>
    </location>
</feature>
<gene>
    <name evidence="3" type="ORF">CYMTET_28578</name>
</gene>
<organism evidence="3 4">
    <name type="scientific">Cymbomonas tetramitiformis</name>
    <dbReference type="NCBI Taxonomy" id="36881"/>
    <lineage>
        <taxon>Eukaryota</taxon>
        <taxon>Viridiplantae</taxon>
        <taxon>Chlorophyta</taxon>
        <taxon>Pyramimonadophyceae</taxon>
        <taxon>Pyramimonadales</taxon>
        <taxon>Pyramimonadaceae</taxon>
        <taxon>Cymbomonas</taxon>
    </lineage>
</organism>
<keyword evidence="2" id="KW-0812">Transmembrane</keyword>
<sequence>MQEPPDANMTSRAKPLQTRDEDARNDRDCNNGIVEWLICNVEIIILILCACIIVCMFIAGLYVFFRVHDPGRQKDDVEEQLMIPHSKYSEPALSDSIPLQTGERIMQEVVKPSTLKSTWNGDMLSFKIHAPPTAVKQTSRMMRFNSRLPLVRMQDARNYWEPFKPTLGHNSSETARGADDGKYVSTEMMPIRPMEYATTTAQSVFGHRIKPLKKGRVAHTGSRSNTDSTAVNSGHDVTGGSRTGIISQSSHTHVQLEDEWQQQHAGRIATADDVIAAGQYCRETQAERGVSHSDHDDENCMHTATSVPQLTIADMIDSLED</sequence>
<dbReference type="AlphaFoldDB" id="A0AAE0FMZ6"/>
<keyword evidence="2" id="KW-1133">Transmembrane helix</keyword>
<proteinExistence type="predicted"/>
<evidence type="ECO:0000256" key="1">
    <source>
        <dbReference type="SAM" id="MobiDB-lite"/>
    </source>
</evidence>
<dbReference type="Proteomes" id="UP001190700">
    <property type="component" value="Unassembled WGS sequence"/>
</dbReference>
<evidence type="ECO:0000256" key="2">
    <source>
        <dbReference type="SAM" id="Phobius"/>
    </source>
</evidence>
<keyword evidence="2" id="KW-0472">Membrane</keyword>
<feature type="compositionally biased region" description="Polar residues" evidence="1">
    <location>
        <begin position="221"/>
        <end position="232"/>
    </location>
</feature>
<evidence type="ECO:0000313" key="4">
    <source>
        <dbReference type="Proteomes" id="UP001190700"/>
    </source>
</evidence>